<dbReference type="SUPFAM" id="SSF46689">
    <property type="entry name" value="Homeodomain-like"/>
    <property type="match status" value="1"/>
</dbReference>
<dbReference type="InterPro" id="IPR018060">
    <property type="entry name" value="HTH_AraC"/>
</dbReference>
<dbReference type="EMBL" id="VRZA01000001">
    <property type="protein sequence ID" value="TXS96570.1"/>
    <property type="molecule type" value="Genomic_DNA"/>
</dbReference>
<gene>
    <name evidence="5" type="ORF">FV139_03585</name>
</gene>
<dbReference type="GO" id="GO:0003700">
    <property type="term" value="F:DNA-binding transcription factor activity"/>
    <property type="evidence" value="ECO:0007669"/>
    <property type="project" value="InterPro"/>
</dbReference>
<protein>
    <submittedName>
        <fullName evidence="5">AraC family transcriptional regulator</fullName>
    </submittedName>
</protein>
<dbReference type="InterPro" id="IPR020449">
    <property type="entry name" value="Tscrpt_reg_AraC-type_HTH"/>
</dbReference>
<evidence type="ECO:0000313" key="5">
    <source>
        <dbReference type="EMBL" id="TXS96570.1"/>
    </source>
</evidence>
<reference evidence="5 6" key="1">
    <citation type="submission" date="2019-08" db="EMBL/GenBank/DDBJ databases">
        <title>Parahaliea maris sp. nov., isolated from the surface seawater.</title>
        <authorList>
            <person name="Liu Y."/>
        </authorList>
    </citation>
    <scope>NUCLEOTIDE SEQUENCE [LARGE SCALE GENOMIC DNA]</scope>
    <source>
        <strain evidence="5 6">HSLHS9</strain>
    </source>
</reference>
<sequence>MSMSIPGGIPRNARPVQLLVKRGFRARLKGLYTAPTVGNGWSLMRFGDIPVRDTVPAGFIEALLAQGEAAGCERESLLRAAAFPFDPLRGCSATRPNSAQSYSRLASALFRLLDDEAGGSMPDGPTPAGTARLLAYSVLGSPSLGSALHRAMEFNRCCRLPRDREVVNSLEVDEELREATLRYWMAGSDRAQQRLLCGLAVWLRFCGWLIGQHIDIVSARCAASAPAESRELRHFFPCPVTFGAKDNAVVFSVRHLEAELVRTEADLCRYLREAPYYLVVAPKPSALSITHRIRELLGEDFRCEMPSFEELTGLLNMSARTLRRRLEREGTSYQRIKDNARRDQAIALLQQEGVTVSEVAERVGFSDPSAFHRSFKKWTGESPGAFRLQDL</sequence>
<comment type="caution">
    <text evidence="5">The sequence shown here is derived from an EMBL/GenBank/DDBJ whole genome shotgun (WGS) entry which is preliminary data.</text>
</comment>
<evidence type="ECO:0000256" key="2">
    <source>
        <dbReference type="ARBA" id="ARBA00023125"/>
    </source>
</evidence>
<dbReference type="PANTHER" id="PTHR47894:SF1">
    <property type="entry name" value="HTH-TYPE TRANSCRIPTIONAL REGULATOR VQSM"/>
    <property type="match status" value="1"/>
</dbReference>
<evidence type="ECO:0000259" key="4">
    <source>
        <dbReference type="PROSITE" id="PS01124"/>
    </source>
</evidence>
<evidence type="ECO:0000313" key="6">
    <source>
        <dbReference type="Proteomes" id="UP000321039"/>
    </source>
</evidence>
<dbReference type="Pfam" id="PF12625">
    <property type="entry name" value="Arabinose_bd"/>
    <property type="match status" value="1"/>
</dbReference>
<feature type="domain" description="HTH araC/xylS-type" evidence="4">
    <location>
        <begin position="291"/>
        <end position="389"/>
    </location>
</feature>
<evidence type="ECO:0000256" key="3">
    <source>
        <dbReference type="ARBA" id="ARBA00023163"/>
    </source>
</evidence>
<dbReference type="SMART" id="SM00342">
    <property type="entry name" value="HTH_ARAC"/>
    <property type="match status" value="1"/>
</dbReference>
<keyword evidence="2" id="KW-0238">DNA-binding</keyword>
<dbReference type="PRINTS" id="PR00032">
    <property type="entry name" value="HTHARAC"/>
</dbReference>
<dbReference type="Pfam" id="PF12833">
    <property type="entry name" value="HTH_18"/>
    <property type="match status" value="1"/>
</dbReference>
<dbReference type="InterPro" id="IPR032687">
    <property type="entry name" value="AraC-type_N"/>
</dbReference>
<accession>A0A5C9AA88</accession>
<dbReference type="Proteomes" id="UP000321039">
    <property type="component" value="Unassembled WGS sequence"/>
</dbReference>
<dbReference type="PROSITE" id="PS01124">
    <property type="entry name" value="HTH_ARAC_FAMILY_2"/>
    <property type="match status" value="1"/>
</dbReference>
<dbReference type="GO" id="GO:0000976">
    <property type="term" value="F:transcription cis-regulatory region binding"/>
    <property type="evidence" value="ECO:0007669"/>
    <property type="project" value="TreeGrafter"/>
</dbReference>
<organism evidence="5 6">
    <name type="scientific">Parahaliea maris</name>
    <dbReference type="NCBI Taxonomy" id="2716870"/>
    <lineage>
        <taxon>Bacteria</taxon>
        <taxon>Pseudomonadati</taxon>
        <taxon>Pseudomonadota</taxon>
        <taxon>Gammaproteobacteria</taxon>
        <taxon>Cellvibrionales</taxon>
        <taxon>Halieaceae</taxon>
        <taxon>Parahaliea</taxon>
    </lineage>
</organism>
<keyword evidence="6" id="KW-1185">Reference proteome</keyword>
<keyword evidence="3" id="KW-0804">Transcription</keyword>
<dbReference type="GO" id="GO:0005829">
    <property type="term" value="C:cytosol"/>
    <property type="evidence" value="ECO:0007669"/>
    <property type="project" value="TreeGrafter"/>
</dbReference>
<proteinExistence type="predicted"/>
<dbReference type="AlphaFoldDB" id="A0A5C9AA88"/>
<keyword evidence="1" id="KW-0805">Transcription regulation</keyword>
<dbReference type="PANTHER" id="PTHR47894">
    <property type="entry name" value="HTH-TYPE TRANSCRIPTIONAL REGULATOR GADX"/>
    <property type="match status" value="1"/>
</dbReference>
<name>A0A5C9AA88_9GAMM</name>
<dbReference type="InterPro" id="IPR009057">
    <property type="entry name" value="Homeodomain-like_sf"/>
</dbReference>
<evidence type="ECO:0000256" key="1">
    <source>
        <dbReference type="ARBA" id="ARBA00023015"/>
    </source>
</evidence>
<dbReference type="Gene3D" id="1.10.10.60">
    <property type="entry name" value="Homeodomain-like"/>
    <property type="match status" value="1"/>
</dbReference>